<dbReference type="PANTHER" id="PTHR11010">
    <property type="entry name" value="PROTEASE S28 PRO-X CARBOXYPEPTIDASE-RELATED"/>
    <property type="match status" value="1"/>
</dbReference>
<dbReference type="GO" id="GO:0070008">
    <property type="term" value="F:serine-type exopeptidase activity"/>
    <property type="evidence" value="ECO:0007669"/>
    <property type="project" value="InterPro"/>
</dbReference>
<reference evidence="7" key="1">
    <citation type="submission" date="2025-08" db="UniProtKB">
        <authorList>
            <consortium name="RefSeq"/>
        </authorList>
    </citation>
    <scope>IDENTIFICATION</scope>
    <source>
        <tissue evidence="7">Whole body</tissue>
    </source>
</reference>
<dbReference type="GO" id="GO:0008239">
    <property type="term" value="F:dipeptidyl-peptidase activity"/>
    <property type="evidence" value="ECO:0007669"/>
    <property type="project" value="TreeGrafter"/>
</dbReference>
<gene>
    <name evidence="7" type="primary">LOC112684562</name>
</gene>
<accession>A0A8B8FMN4</accession>
<keyword evidence="3" id="KW-0732">Signal</keyword>
<dbReference type="InterPro" id="IPR008758">
    <property type="entry name" value="Peptidase_S28"/>
</dbReference>
<dbReference type="AlphaFoldDB" id="A0A8B8FMN4"/>
<protein>
    <submittedName>
        <fullName evidence="7">Lysosomal Pro-X carboxypeptidase-like</fullName>
    </submittedName>
</protein>
<dbReference type="OrthoDB" id="2130629at2759"/>
<evidence type="ECO:0000313" key="7">
    <source>
        <dbReference type="RefSeq" id="XP_025411927.1"/>
    </source>
</evidence>
<dbReference type="Gene3D" id="3.40.50.1820">
    <property type="entry name" value="alpha/beta hydrolase"/>
    <property type="match status" value="1"/>
</dbReference>
<dbReference type="Proteomes" id="UP000694846">
    <property type="component" value="Unplaced"/>
</dbReference>
<evidence type="ECO:0000256" key="2">
    <source>
        <dbReference type="ARBA" id="ARBA00022670"/>
    </source>
</evidence>
<evidence type="ECO:0000256" key="1">
    <source>
        <dbReference type="ARBA" id="ARBA00011079"/>
    </source>
</evidence>
<dbReference type="GeneID" id="112684562"/>
<dbReference type="Pfam" id="PF05577">
    <property type="entry name" value="Peptidase_S28"/>
    <property type="match status" value="1"/>
</dbReference>
<evidence type="ECO:0000313" key="6">
    <source>
        <dbReference type="Proteomes" id="UP000694846"/>
    </source>
</evidence>
<dbReference type="InterPro" id="IPR029058">
    <property type="entry name" value="AB_hydrolase_fold"/>
</dbReference>
<dbReference type="Gene3D" id="1.20.120.980">
    <property type="entry name" value="Serine carboxypeptidase S28, SKS domain"/>
    <property type="match status" value="1"/>
</dbReference>
<keyword evidence="2" id="KW-0645">Protease</keyword>
<proteinExistence type="inferred from homology"/>
<dbReference type="PANTHER" id="PTHR11010:SF38">
    <property type="entry name" value="LYSOSOMAL PRO-X CARBOXYPEPTIDASE"/>
    <property type="match status" value="1"/>
</dbReference>
<comment type="similarity">
    <text evidence="1">Belongs to the peptidase S28 family.</text>
</comment>
<name>A0A8B8FMN4_9HEMI</name>
<dbReference type="InterPro" id="IPR042269">
    <property type="entry name" value="Ser_carbopepase_S28_SKS"/>
</dbReference>
<organism evidence="6 7">
    <name type="scientific">Sipha flava</name>
    <name type="common">yellow sugarcane aphid</name>
    <dbReference type="NCBI Taxonomy" id="143950"/>
    <lineage>
        <taxon>Eukaryota</taxon>
        <taxon>Metazoa</taxon>
        <taxon>Ecdysozoa</taxon>
        <taxon>Arthropoda</taxon>
        <taxon>Hexapoda</taxon>
        <taxon>Insecta</taxon>
        <taxon>Pterygota</taxon>
        <taxon>Neoptera</taxon>
        <taxon>Paraneoptera</taxon>
        <taxon>Hemiptera</taxon>
        <taxon>Sternorrhyncha</taxon>
        <taxon>Aphidomorpha</taxon>
        <taxon>Aphidoidea</taxon>
        <taxon>Aphididae</taxon>
        <taxon>Sipha</taxon>
    </lineage>
</organism>
<dbReference type="GO" id="GO:0006508">
    <property type="term" value="P:proteolysis"/>
    <property type="evidence" value="ECO:0007669"/>
    <property type="project" value="UniProtKB-KW"/>
</dbReference>
<keyword evidence="5" id="KW-0325">Glycoprotein</keyword>
<dbReference type="RefSeq" id="XP_025411927.1">
    <property type="nucleotide sequence ID" value="XM_025556142.1"/>
</dbReference>
<evidence type="ECO:0000256" key="5">
    <source>
        <dbReference type="ARBA" id="ARBA00023180"/>
    </source>
</evidence>
<dbReference type="SUPFAM" id="SSF53474">
    <property type="entry name" value="alpha/beta-Hydrolases"/>
    <property type="match status" value="1"/>
</dbReference>
<keyword evidence="4" id="KW-0378">Hydrolase</keyword>
<keyword evidence="6" id="KW-1185">Reference proteome</keyword>
<evidence type="ECO:0000256" key="4">
    <source>
        <dbReference type="ARBA" id="ARBA00022801"/>
    </source>
</evidence>
<sequence>MRVFTRRERLRFRVRSRSSKSSRTSRIFRCLHIGTRCFRSRSDQGMYSFYHAVDHFSFANDDTFKLKYLMNNTFWDVENGPIFFYTGNEGPIVDLIHTAGFVREISKEFRAMVVFAEHRYYGDSMPYGNDSFNDKKKLGYLTSQQAIADFVDLIDHLRKDSALNRKRPNPVIAFGGSYGGMLSAWLRMKYPATVEGAIASSAPIWQFNGMTPCNNFYKVASLSYRNKSAECAATISNSWNAINNITKTESGKLWLTKNWMLCQPLNNTDDVTQLKDWAAGMYEYLAMNDLPYPSSMIEKLCEQMTYHALGDENLLMSVFRGLSVLFNSTGESECLKYETVNPESTERGWRYQTCTEMVFPDCANGGEDDIFEPNPWDFEEYAQKCEKKYGVRPIADAIEKQYGGRNLKTASNIIFSNGLWDPFSSGGVLKNISSTVQALLMPKTTHQVDLLASHPNDTLIVVQTREAHKRWIKKWIDDYRLSDIP</sequence>
<evidence type="ECO:0000256" key="3">
    <source>
        <dbReference type="ARBA" id="ARBA00022729"/>
    </source>
</evidence>